<dbReference type="GO" id="GO:0008483">
    <property type="term" value="F:transaminase activity"/>
    <property type="evidence" value="ECO:0007669"/>
    <property type="project" value="UniProtKB-KW"/>
</dbReference>
<keyword evidence="6" id="KW-0808">Transferase</keyword>
<evidence type="ECO:0000313" key="7">
    <source>
        <dbReference type="Proteomes" id="UP000321814"/>
    </source>
</evidence>
<evidence type="ECO:0000256" key="5">
    <source>
        <dbReference type="RuleBase" id="RU004508"/>
    </source>
</evidence>
<reference evidence="6 7" key="1">
    <citation type="submission" date="2019-08" db="EMBL/GenBank/DDBJ databases">
        <title>Draft genome analysis of Rheinheimera tangshanensis isolated from the roots of fresh rice plants (Oryza sativa).</title>
        <authorList>
            <person name="Yu Q."/>
            <person name="Qi Y."/>
            <person name="Zhang H."/>
            <person name="Pu J."/>
        </authorList>
    </citation>
    <scope>NUCLEOTIDE SEQUENCE [LARGE SCALE GENOMIC DNA]</scope>
    <source>
        <strain evidence="6 7">JA3-B52</strain>
    </source>
</reference>
<dbReference type="Gene3D" id="3.40.640.10">
    <property type="entry name" value="Type I PLP-dependent aspartate aminotransferase-like (Major domain)"/>
    <property type="match status" value="1"/>
</dbReference>
<evidence type="ECO:0000256" key="2">
    <source>
        <dbReference type="ARBA" id="ARBA00037999"/>
    </source>
</evidence>
<dbReference type="Pfam" id="PF01041">
    <property type="entry name" value="DegT_DnrJ_EryC1"/>
    <property type="match status" value="1"/>
</dbReference>
<protein>
    <submittedName>
        <fullName evidence="6">DegT/DnrJ/EryC1/StrS family aminotransferase</fullName>
    </submittedName>
</protein>
<dbReference type="GO" id="GO:0030170">
    <property type="term" value="F:pyridoxal phosphate binding"/>
    <property type="evidence" value="ECO:0007669"/>
    <property type="project" value="TreeGrafter"/>
</dbReference>
<dbReference type="PANTHER" id="PTHR30244">
    <property type="entry name" value="TRANSAMINASE"/>
    <property type="match status" value="1"/>
</dbReference>
<dbReference type="InterPro" id="IPR000653">
    <property type="entry name" value="DegT/StrS_aminotransferase"/>
</dbReference>
<dbReference type="InterPro" id="IPR015424">
    <property type="entry name" value="PyrdxlP-dep_Trfase"/>
</dbReference>
<dbReference type="GO" id="GO:0000271">
    <property type="term" value="P:polysaccharide biosynthetic process"/>
    <property type="evidence" value="ECO:0007669"/>
    <property type="project" value="TreeGrafter"/>
</dbReference>
<evidence type="ECO:0000256" key="1">
    <source>
        <dbReference type="ARBA" id="ARBA00022898"/>
    </source>
</evidence>
<proteinExistence type="inferred from homology"/>
<evidence type="ECO:0000256" key="3">
    <source>
        <dbReference type="PIRSR" id="PIRSR000390-1"/>
    </source>
</evidence>
<comment type="similarity">
    <text evidence="2 5">Belongs to the DegT/DnrJ/EryC1 family.</text>
</comment>
<keyword evidence="6" id="KW-0032">Aminotransferase</keyword>
<dbReference type="Proteomes" id="UP000321814">
    <property type="component" value="Unassembled WGS sequence"/>
</dbReference>
<keyword evidence="7" id="KW-1185">Reference proteome</keyword>
<dbReference type="AlphaFoldDB" id="A0A5C8LT40"/>
<gene>
    <name evidence="6" type="ORF">FU839_11020</name>
</gene>
<evidence type="ECO:0000313" key="6">
    <source>
        <dbReference type="EMBL" id="TXK80486.1"/>
    </source>
</evidence>
<sequence>MIPVNKPYLPAFSKYSKYLEQAYARNWLTNNGPLVQELKLRLEDYLGVKNLMLVANGTLSMQLAYKVFALKGNAVTTPFTFIATSSSLQWEHIRPVFADIDPKSYCLSLDSVKKHINNETTAVVPVHVYGNPCDVDGFEKLRESHGLKIIYDAAHAFGVKVNGKSVLHYGDASSLSFHATKVFHSVEGGAVIFRNSDDYERAMFMTNFGIDTSDGSIVSDGINTKMSEVHAAMGLAVLDDIDLILAHRTALFELYLKELTGYVRFPVWHEKSNYNGAYIAVTFSSAEQCTKVLEGLKNENIIARRYFAPSLNTLDIYCAQQSGSCPVSEHFASATICLPLYFSLTEKEVIHVCNTLKRYL</sequence>
<name>A0A5C8LT40_9GAMM</name>
<dbReference type="PIRSF" id="PIRSF000390">
    <property type="entry name" value="PLP_StrS"/>
    <property type="match status" value="1"/>
</dbReference>
<dbReference type="PANTHER" id="PTHR30244:SF9">
    <property type="entry name" value="PROTEIN RV3402C"/>
    <property type="match status" value="1"/>
</dbReference>
<dbReference type="SUPFAM" id="SSF53383">
    <property type="entry name" value="PLP-dependent transferases"/>
    <property type="match status" value="1"/>
</dbReference>
<evidence type="ECO:0000256" key="4">
    <source>
        <dbReference type="PIRSR" id="PIRSR000390-2"/>
    </source>
</evidence>
<dbReference type="InterPro" id="IPR015421">
    <property type="entry name" value="PyrdxlP-dep_Trfase_major"/>
</dbReference>
<keyword evidence="1 4" id="KW-0663">Pyridoxal phosphate</keyword>
<feature type="modified residue" description="N6-(pyridoxal phosphate)lysine" evidence="4">
    <location>
        <position position="181"/>
    </location>
</feature>
<organism evidence="6 7">
    <name type="scientific">Rheinheimera tangshanensis</name>
    <dbReference type="NCBI Taxonomy" id="400153"/>
    <lineage>
        <taxon>Bacteria</taxon>
        <taxon>Pseudomonadati</taxon>
        <taxon>Pseudomonadota</taxon>
        <taxon>Gammaproteobacteria</taxon>
        <taxon>Chromatiales</taxon>
        <taxon>Chromatiaceae</taxon>
        <taxon>Rheinheimera</taxon>
    </lineage>
</organism>
<accession>A0A5C8LT40</accession>
<feature type="active site" description="Proton acceptor" evidence="3">
    <location>
        <position position="181"/>
    </location>
</feature>
<dbReference type="RefSeq" id="WP_147904392.1">
    <property type="nucleotide sequence ID" value="NZ_BAAAGC010000010.1"/>
</dbReference>
<comment type="caution">
    <text evidence="6">The sequence shown here is derived from an EMBL/GenBank/DDBJ whole genome shotgun (WGS) entry which is preliminary data.</text>
</comment>
<dbReference type="OrthoDB" id="9804264at2"/>
<dbReference type="CDD" id="cd00616">
    <property type="entry name" value="AHBA_syn"/>
    <property type="match status" value="1"/>
</dbReference>
<dbReference type="EMBL" id="VRLR01000006">
    <property type="protein sequence ID" value="TXK80486.1"/>
    <property type="molecule type" value="Genomic_DNA"/>
</dbReference>